<name>A0A644ZQ48_9ZZZZ</name>
<evidence type="ECO:0000256" key="8">
    <source>
        <dbReference type="ARBA" id="ARBA00023136"/>
    </source>
</evidence>
<sequence length="161" mass="17161">MALTFTLMGALAAIFGQFLGTTAKWWYLVLGTLMVLMALQVLELYEFIPSAYLTGKSTRKGYLGAFFAGILGGVFATPCSTPALVVLLGVVARSGNVEWGILLLLLYSLGHSVLVLLAGTSVGLAKKITSSPEYGLVSNIVKFAMGGVILLIAFYMFYLGF</sequence>
<dbReference type="InterPro" id="IPR051790">
    <property type="entry name" value="Cytochrome_c-biogenesis_DsbD"/>
</dbReference>
<reference evidence="11" key="1">
    <citation type="submission" date="2019-08" db="EMBL/GenBank/DDBJ databases">
        <authorList>
            <person name="Kucharzyk K."/>
            <person name="Murdoch R.W."/>
            <person name="Higgins S."/>
            <person name="Loffler F."/>
        </authorList>
    </citation>
    <scope>NUCLEOTIDE SEQUENCE</scope>
</reference>
<keyword evidence="6 9" id="KW-0812">Transmembrane</keyword>
<evidence type="ECO:0000256" key="5">
    <source>
        <dbReference type="ARBA" id="ARBA00022640"/>
    </source>
</evidence>
<accession>A0A644ZQ48</accession>
<dbReference type="EMBL" id="VSSQ01009942">
    <property type="protein sequence ID" value="MPM43015.1"/>
    <property type="molecule type" value="Genomic_DNA"/>
</dbReference>
<dbReference type="EC" id="1.8.1.8" evidence="11"/>
<dbReference type="InterPro" id="IPR003834">
    <property type="entry name" value="Cyt_c_assmbl_TM_dom"/>
</dbReference>
<comment type="caution">
    <text evidence="11">The sequence shown here is derived from an EMBL/GenBank/DDBJ whole genome shotgun (WGS) entry which is preliminary data.</text>
</comment>
<dbReference type="GO" id="GO:0016020">
    <property type="term" value="C:membrane"/>
    <property type="evidence" value="ECO:0007669"/>
    <property type="project" value="UniProtKB-SubCell"/>
</dbReference>
<keyword evidence="11" id="KW-0560">Oxidoreductase</keyword>
<feature type="transmembrane region" description="Helical" evidence="9">
    <location>
        <begin position="99"/>
        <end position="124"/>
    </location>
</feature>
<gene>
    <name evidence="11" type="primary">dsbD_31</name>
    <name evidence="11" type="ORF">SDC9_89687</name>
</gene>
<evidence type="ECO:0000256" key="3">
    <source>
        <dbReference type="ARBA" id="ARBA00006143"/>
    </source>
</evidence>
<dbReference type="Pfam" id="PF02683">
    <property type="entry name" value="DsbD_TM"/>
    <property type="match status" value="1"/>
</dbReference>
<feature type="domain" description="Cytochrome C biogenesis protein transmembrane" evidence="10">
    <location>
        <begin position="1"/>
        <end position="156"/>
    </location>
</feature>
<proteinExistence type="inferred from homology"/>
<dbReference type="PANTHER" id="PTHR31272:SF6">
    <property type="entry name" value="CYTOCHROME C-TYPE BIOGENESIS CCDA-LIKE CHLOROPLASTIC PROTEIN"/>
    <property type="match status" value="1"/>
</dbReference>
<evidence type="ECO:0000256" key="6">
    <source>
        <dbReference type="ARBA" id="ARBA00022692"/>
    </source>
</evidence>
<keyword evidence="8 9" id="KW-0472">Membrane</keyword>
<dbReference type="GO" id="GO:0017004">
    <property type="term" value="P:cytochrome complex assembly"/>
    <property type="evidence" value="ECO:0007669"/>
    <property type="project" value="InterPro"/>
</dbReference>
<evidence type="ECO:0000256" key="1">
    <source>
        <dbReference type="ARBA" id="ARBA00004141"/>
    </source>
</evidence>
<feature type="transmembrane region" description="Helical" evidence="9">
    <location>
        <begin position="136"/>
        <end position="158"/>
    </location>
</feature>
<dbReference type="PANTHER" id="PTHR31272">
    <property type="entry name" value="CYTOCHROME C-TYPE BIOGENESIS PROTEIN HI_1454-RELATED"/>
    <property type="match status" value="1"/>
</dbReference>
<evidence type="ECO:0000256" key="9">
    <source>
        <dbReference type="SAM" id="Phobius"/>
    </source>
</evidence>
<evidence type="ECO:0000259" key="10">
    <source>
        <dbReference type="Pfam" id="PF02683"/>
    </source>
</evidence>
<feature type="transmembrane region" description="Helical" evidence="9">
    <location>
        <begin position="26"/>
        <end position="45"/>
    </location>
</feature>
<comment type="similarity">
    <text evidence="3">Belongs to the DsbD family.</text>
</comment>
<feature type="transmembrane region" description="Helical" evidence="9">
    <location>
        <begin position="66"/>
        <end position="93"/>
    </location>
</feature>
<keyword evidence="5" id="KW-0934">Plastid</keyword>
<evidence type="ECO:0000256" key="4">
    <source>
        <dbReference type="ARBA" id="ARBA00022528"/>
    </source>
</evidence>
<dbReference type="GO" id="GO:0047134">
    <property type="term" value="F:protein-disulfide reductase [NAD(P)H] activity"/>
    <property type="evidence" value="ECO:0007669"/>
    <property type="project" value="UniProtKB-EC"/>
</dbReference>
<evidence type="ECO:0000256" key="2">
    <source>
        <dbReference type="ARBA" id="ARBA00004229"/>
    </source>
</evidence>
<evidence type="ECO:0000313" key="11">
    <source>
        <dbReference type="EMBL" id="MPM43015.1"/>
    </source>
</evidence>
<organism evidence="11">
    <name type="scientific">bioreactor metagenome</name>
    <dbReference type="NCBI Taxonomy" id="1076179"/>
    <lineage>
        <taxon>unclassified sequences</taxon>
        <taxon>metagenomes</taxon>
        <taxon>ecological metagenomes</taxon>
    </lineage>
</organism>
<dbReference type="AlphaFoldDB" id="A0A644ZQ48"/>
<keyword evidence="4" id="KW-0150">Chloroplast</keyword>
<keyword evidence="7 9" id="KW-1133">Transmembrane helix</keyword>
<dbReference type="GO" id="GO:0009507">
    <property type="term" value="C:chloroplast"/>
    <property type="evidence" value="ECO:0007669"/>
    <property type="project" value="UniProtKB-SubCell"/>
</dbReference>
<protein>
    <submittedName>
        <fullName evidence="11">Thiol:disulfide interchange protein DsbD</fullName>
        <ecNumber evidence="11">1.8.1.8</ecNumber>
    </submittedName>
</protein>
<evidence type="ECO:0000256" key="7">
    <source>
        <dbReference type="ARBA" id="ARBA00022989"/>
    </source>
</evidence>
<comment type="subcellular location">
    <subcellularLocation>
        <location evidence="1">Membrane</location>
        <topology evidence="1">Multi-pass membrane protein</topology>
    </subcellularLocation>
    <subcellularLocation>
        <location evidence="2">Plastid</location>
        <location evidence="2">Chloroplast</location>
    </subcellularLocation>
</comment>